<proteinExistence type="predicted"/>
<comment type="caution">
    <text evidence="2">The sequence shown here is derived from an EMBL/GenBank/DDBJ whole genome shotgun (WGS) entry which is preliminary data.</text>
</comment>
<evidence type="ECO:0000313" key="2">
    <source>
        <dbReference type="EMBL" id="MCD7464070.1"/>
    </source>
</evidence>
<dbReference type="EMBL" id="JACEIK010000935">
    <property type="protein sequence ID" value="MCD7464070.1"/>
    <property type="molecule type" value="Genomic_DNA"/>
</dbReference>
<feature type="compositionally biased region" description="Basic and acidic residues" evidence="1">
    <location>
        <begin position="130"/>
        <end position="144"/>
    </location>
</feature>
<feature type="region of interest" description="Disordered" evidence="1">
    <location>
        <begin position="1"/>
        <end position="23"/>
    </location>
</feature>
<organism evidence="2 3">
    <name type="scientific">Datura stramonium</name>
    <name type="common">Jimsonweed</name>
    <name type="synonym">Common thornapple</name>
    <dbReference type="NCBI Taxonomy" id="4076"/>
    <lineage>
        <taxon>Eukaryota</taxon>
        <taxon>Viridiplantae</taxon>
        <taxon>Streptophyta</taxon>
        <taxon>Embryophyta</taxon>
        <taxon>Tracheophyta</taxon>
        <taxon>Spermatophyta</taxon>
        <taxon>Magnoliopsida</taxon>
        <taxon>eudicotyledons</taxon>
        <taxon>Gunneridae</taxon>
        <taxon>Pentapetalae</taxon>
        <taxon>asterids</taxon>
        <taxon>lamiids</taxon>
        <taxon>Solanales</taxon>
        <taxon>Solanaceae</taxon>
        <taxon>Solanoideae</taxon>
        <taxon>Datureae</taxon>
        <taxon>Datura</taxon>
    </lineage>
</organism>
<protein>
    <submittedName>
        <fullName evidence="2">Uncharacterized protein</fullName>
    </submittedName>
</protein>
<accession>A0ABS8SZ39</accession>
<feature type="compositionally biased region" description="Low complexity" evidence="1">
    <location>
        <begin position="1"/>
        <end position="22"/>
    </location>
</feature>
<name>A0ABS8SZ39_DATST</name>
<sequence>MSDPSVPTSSPTPPIVATTPTVEGNVSGFSKQLAEPKTLLDFVNNLKNSDELDVFVGHKIDEVEELSNPVGFLLGPGCNDSVDENVSINSEENMDNGANPDLNEADTNMSSSDSDRDVIINEDDSDVDEELRSFRAERRNKRES</sequence>
<gene>
    <name evidence="2" type="ORF">HAX54_052000</name>
</gene>
<keyword evidence="3" id="KW-1185">Reference proteome</keyword>
<feature type="compositionally biased region" description="Acidic residues" evidence="1">
    <location>
        <begin position="120"/>
        <end position="129"/>
    </location>
</feature>
<feature type="region of interest" description="Disordered" evidence="1">
    <location>
        <begin position="89"/>
        <end position="144"/>
    </location>
</feature>
<evidence type="ECO:0000313" key="3">
    <source>
        <dbReference type="Proteomes" id="UP000823775"/>
    </source>
</evidence>
<evidence type="ECO:0000256" key="1">
    <source>
        <dbReference type="SAM" id="MobiDB-lite"/>
    </source>
</evidence>
<dbReference type="Proteomes" id="UP000823775">
    <property type="component" value="Unassembled WGS sequence"/>
</dbReference>
<reference evidence="2 3" key="1">
    <citation type="journal article" date="2021" name="BMC Genomics">
        <title>Datura genome reveals duplications of psychoactive alkaloid biosynthetic genes and high mutation rate following tissue culture.</title>
        <authorList>
            <person name="Rajewski A."/>
            <person name="Carter-House D."/>
            <person name="Stajich J."/>
            <person name="Litt A."/>
        </authorList>
    </citation>
    <scope>NUCLEOTIDE SEQUENCE [LARGE SCALE GENOMIC DNA]</scope>
    <source>
        <strain evidence="2">AR-01</strain>
    </source>
</reference>